<dbReference type="AlphaFoldDB" id="A0A838L3R3"/>
<dbReference type="GO" id="GO:0000160">
    <property type="term" value="P:phosphorelay signal transduction system"/>
    <property type="evidence" value="ECO:0007669"/>
    <property type="project" value="UniProtKB-KW"/>
</dbReference>
<dbReference type="InterPro" id="IPR003594">
    <property type="entry name" value="HATPase_dom"/>
</dbReference>
<comment type="caution">
    <text evidence="8">The sequence shown here is derived from an EMBL/GenBank/DDBJ whole genome shotgun (WGS) entry which is preliminary data.</text>
</comment>
<evidence type="ECO:0000256" key="5">
    <source>
        <dbReference type="ARBA" id="ARBA00023012"/>
    </source>
</evidence>
<dbReference type="RefSeq" id="WP_160365099.1">
    <property type="nucleotide sequence ID" value="NZ_JACEIB010000001.1"/>
</dbReference>
<evidence type="ECO:0000256" key="2">
    <source>
        <dbReference type="ARBA" id="ARBA00012438"/>
    </source>
</evidence>
<keyword evidence="9" id="KW-1185">Reference proteome</keyword>
<dbReference type="EC" id="2.7.13.3" evidence="2"/>
<name>A0A838L3R3_9SPHN</name>
<keyword evidence="3" id="KW-0808">Transferase</keyword>
<dbReference type="Pfam" id="PF13589">
    <property type="entry name" value="HATPase_c_3"/>
    <property type="match status" value="1"/>
</dbReference>
<evidence type="ECO:0000313" key="8">
    <source>
        <dbReference type="EMBL" id="MBA2933039.1"/>
    </source>
</evidence>
<accession>A0A838L3R3</accession>
<dbReference type="GO" id="GO:0004673">
    <property type="term" value="F:protein histidine kinase activity"/>
    <property type="evidence" value="ECO:0007669"/>
    <property type="project" value="UniProtKB-EC"/>
</dbReference>
<dbReference type="SUPFAM" id="SSF55874">
    <property type="entry name" value="ATPase domain of HSP90 chaperone/DNA topoisomerase II/histidine kinase"/>
    <property type="match status" value="2"/>
</dbReference>
<dbReference type="InterPro" id="IPR004358">
    <property type="entry name" value="Sig_transdc_His_kin-like_C"/>
</dbReference>
<dbReference type="EMBL" id="JACEIB010000001">
    <property type="protein sequence ID" value="MBA2933039.1"/>
    <property type="molecule type" value="Genomic_DNA"/>
</dbReference>
<dbReference type="PROSITE" id="PS50109">
    <property type="entry name" value="HIS_KIN"/>
    <property type="match status" value="1"/>
</dbReference>
<organism evidence="8 9">
    <name type="scientific">Sphingomonas chungangi</name>
    <dbReference type="NCBI Taxonomy" id="2683589"/>
    <lineage>
        <taxon>Bacteria</taxon>
        <taxon>Pseudomonadati</taxon>
        <taxon>Pseudomonadota</taxon>
        <taxon>Alphaproteobacteria</taxon>
        <taxon>Sphingomonadales</taxon>
        <taxon>Sphingomonadaceae</taxon>
        <taxon>Sphingomonas</taxon>
    </lineage>
</organism>
<dbReference type="InterPro" id="IPR005467">
    <property type="entry name" value="His_kinase_dom"/>
</dbReference>
<reference evidence="8 9" key="1">
    <citation type="submission" date="2020-07" db="EMBL/GenBank/DDBJ databases">
        <authorList>
            <person name="Sun Q."/>
        </authorList>
    </citation>
    <scope>NUCLEOTIDE SEQUENCE [LARGE SCALE GENOMIC DNA]</scope>
    <source>
        <strain evidence="8 9">CGMCC 1.13654</strain>
    </source>
</reference>
<comment type="catalytic activity">
    <reaction evidence="1">
        <text>ATP + protein L-histidine = ADP + protein N-phospho-L-histidine.</text>
        <dbReference type="EC" id="2.7.13.3"/>
    </reaction>
</comment>
<feature type="coiled-coil region" evidence="6">
    <location>
        <begin position="493"/>
        <end position="551"/>
    </location>
</feature>
<dbReference type="GO" id="GO:0005524">
    <property type="term" value="F:ATP binding"/>
    <property type="evidence" value="ECO:0007669"/>
    <property type="project" value="UniProtKB-KW"/>
</dbReference>
<dbReference type="PANTHER" id="PTHR43711">
    <property type="entry name" value="TWO-COMPONENT HISTIDINE KINASE"/>
    <property type="match status" value="1"/>
</dbReference>
<evidence type="ECO:0000313" key="9">
    <source>
        <dbReference type="Proteomes" id="UP000570166"/>
    </source>
</evidence>
<keyword evidence="5" id="KW-0902">Two-component regulatory system</keyword>
<dbReference type="InterPro" id="IPR050736">
    <property type="entry name" value="Sensor_HK_Regulatory"/>
</dbReference>
<evidence type="ECO:0000256" key="3">
    <source>
        <dbReference type="ARBA" id="ARBA00022679"/>
    </source>
</evidence>
<dbReference type="Pfam" id="PF02518">
    <property type="entry name" value="HATPase_c"/>
    <property type="match status" value="1"/>
</dbReference>
<evidence type="ECO:0000256" key="4">
    <source>
        <dbReference type="ARBA" id="ARBA00022777"/>
    </source>
</evidence>
<keyword evidence="8" id="KW-0547">Nucleotide-binding</keyword>
<protein>
    <recommendedName>
        <fullName evidence="2">histidine kinase</fullName>
        <ecNumber evidence="2">2.7.13.3</ecNumber>
    </recommendedName>
</protein>
<evidence type="ECO:0000256" key="6">
    <source>
        <dbReference type="SAM" id="Coils"/>
    </source>
</evidence>
<dbReference type="Proteomes" id="UP000570166">
    <property type="component" value="Unassembled WGS sequence"/>
</dbReference>
<evidence type="ECO:0000259" key="7">
    <source>
        <dbReference type="PROSITE" id="PS50109"/>
    </source>
</evidence>
<dbReference type="InterPro" id="IPR036890">
    <property type="entry name" value="HATPase_C_sf"/>
</dbReference>
<gene>
    <name evidence="8" type="ORF">HZF05_02905</name>
</gene>
<proteinExistence type="predicted"/>
<keyword evidence="4" id="KW-0418">Kinase</keyword>
<dbReference type="PANTHER" id="PTHR43711:SF32">
    <property type="entry name" value="SENSOR-TYPE HISTIDINE KINASE PRRB"/>
    <property type="match status" value="1"/>
</dbReference>
<dbReference type="PRINTS" id="PR00344">
    <property type="entry name" value="BCTRLSENSOR"/>
</dbReference>
<dbReference type="SMART" id="SM00387">
    <property type="entry name" value="HATPase_c"/>
    <property type="match status" value="1"/>
</dbReference>
<evidence type="ECO:0000256" key="1">
    <source>
        <dbReference type="ARBA" id="ARBA00000085"/>
    </source>
</evidence>
<dbReference type="Gene3D" id="3.30.565.10">
    <property type="entry name" value="Histidine kinase-like ATPase, C-terminal domain"/>
    <property type="match status" value="2"/>
</dbReference>
<sequence length="791" mass="88499">MENKAGPQHFRISSSLKDIIGRDLITNDFVAVFELVKNSFDAHAKRVDIVFDDGGLWIVDDGKGMSRNDILSKWLFVAFSAKRTGEEDDDLPEGFRDRISLRRGYAGNKGIGRFSCDRLGSALDLFSRQSGTKVVHKLEIDWSDFEIDPKQEFAEIGIRMTAPRSLPDVPHIRALSDGGTILAIGDLREHWSRKKLLQLRDYLAKLVDPFAPPEDMEIHLHARSEEAADEVDRAKGNPTVNGIISNSIMEVLEGKTTRLTVDLVNGKIATTLHDRDRLIYKIEEDNPYELLDDAHISADLFYLNRSAKSTFTRRMGIEPVKFGSVFLFLNGFRVFPIGEEENDEFGIDRRKQQGYARYLGTRDLLGRIDIVAPVAVFREASSRDTGLVESPRTKELDEFVLRHLLTRLEKYVVDVTWADTLDADRSDTSGLSSEQARSRIIEVVRLLAGRKGVRLLDYDRELIDTISDRASEFERAMEGLAVVAEQTGDQGLLERIERSRRRFEQLREAAAEAEKKAEAESRKRTAAEAAARAAVQRAEVFERKYEQERERALLLTSLEARDSETLTLLHHQVIIYATAIQDAVANNLRAIADGDPIDPVDLAADLEQISFQNSRILAVTRFATQANFKMDADWIEADLIQFMDEYVSNVASLFEGGQFATFDRGESKLVTRFKPIDVSIVLDNLLSNARKAQATHISFTVRRVKQALGLEMLVEDNGRGVDAAKVDRARIFEKGYSGTASGSGLGLYHATQVITAMGGSIGLDPTYEAGGARFLIRLPRPSKAKGAEVEA</sequence>
<keyword evidence="6" id="KW-0175">Coiled coil</keyword>
<keyword evidence="8" id="KW-0067">ATP-binding</keyword>
<feature type="domain" description="Histidine kinase" evidence="7">
    <location>
        <begin position="681"/>
        <end position="782"/>
    </location>
</feature>